<sequence>MPKVSKKRLQMIQLTANRVRAKKIRKATDALQCLDKDFDSVLEFIYSIKKKNKLEASIKSKDKLIELIQGLDNKEKEDALKLLNNMRYPRGKNEGKIISPYLQQQLVEVISNFLYWPQDSYSALKEERDHLQLQNKKLTRKNEALIKKIKSFGSQNHHFQQKAL</sequence>
<gene>
    <name evidence="2" type="ORF">RFULGI_LOCUS11652</name>
</gene>
<keyword evidence="3" id="KW-1185">Reference proteome</keyword>
<evidence type="ECO:0000256" key="1">
    <source>
        <dbReference type="SAM" id="Coils"/>
    </source>
</evidence>
<dbReference type="EMBL" id="CAJVPZ010025893">
    <property type="protein sequence ID" value="CAG8723960.1"/>
    <property type="molecule type" value="Genomic_DNA"/>
</dbReference>
<organism evidence="2 3">
    <name type="scientific">Racocetra fulgida</name>
    <dbReference type="NCBI Taxonomy" id="60492"/>
    <lineage>
        <taxon>Eukaryota</taxon>
        <taxon>Fungi</taxon>
        <taxon>Fungi incertae sedis</taxon>
        <taxon>Mucoromycota</taxon>
        <taxon>Glomeromycotina</taxon>
        <taxon>Glomeromycetes</taxon>
        <taxon>Diversisporales</taxon>
        <taxon>Gigasporaceae</taxon>
        <taxon>Racocetra</taxon>
    </lineage>
</organism>
<keyword evidence="1" id="KW-0175">Coiled coil</keyword>
<feature type="non-terminal residue" evidence="2">
    <location>
        <position position="164"/>
    </location>
</feature>
<feature type="coiled-coil region" evidence="1">
    <location>
        <begin position="121"/>
        <end position="148"/>
    </location>
</feature>
<name>A0A9N9I7Y7_9GLOM</name>
<dbReference type="Proteomes" id="UP000789396">
    <property type="component" value="Unassembled WGS sequence"/>
</dbReference>
<dbReference type="AlphaFoldDB" id="A0A9N9I7Y7"/>
<reference evidence="2" key="1">
    <citation type="submission" date="2021-06" db="EMBL/GenBank/DDBJ databases">
        <authorList>
            <person name="Kallberg Y."/>
            <person name="Tangrot J."/>
            <person name="Rosling A."/>
        </authorList>
    </citation>
    <scope>NUCLEOTIDE SEQUENCE</scope>
    <source>
        <strain evidence="2">IN212</strain>
    </source>
</reference>
<protein>
    <submittedName>
        <fullName evidence="2">15602_t:CDS:1</fullName>
    </submittedName>
</protein>
<dbReference type="OrthoDB" id="2368423at2759"/>
<accession>A0A9N9I7Y7</accession>
<comment type="caution">
    <text evidence="2">The sequence shown here is derived from an EMBL/GenBank/DDBJ whole genome shotgun (WGS) entry which is preliminary data.</text>
</comment>
<proteinExistence type="predicted"/>
<evidence type="ECO:0000313" key="3">
    <source>
        <dbReference type="Proteomes" id="UP000789396"/>
    </source>
</evidence>
<evidence type="ECO:0000313" key="2">
    <source>
        <dbReference type="EMBL" id="CAG8723960.1"/>
    </source>
</evidence>